<dbReference type="Pfam" id="PF00583">
    <property type="entry name" value="Acetyltransf_1"/>
    <property type="match status" value="1"/>
</dbReference>
<evidence type="ECO:0000313" key="4">
    <source>
        <dbReference type="EMBL" id="TCT17589.1"/>
    </source>
</evidence>
<dbReference type="PROSITE" id="PS51186">
    <property type="entry name" value="GNAT"/>
    <property type="match status" value="1"/>
</dbReference>
<evidence type="ECO:0000256" key="2">
    <source>
        <dbReference type="ARBA" id="ARBA00023315"/>
    </source>
</evidence>
<dbReference type="EMBL" id="SMAN01000027">
    <property type="protein sequence ID" value="TCT17589.1"/>
    <property type="molecule type" value="Genomic_DNA"/>
</dbReference>
<dbReference type="PANTHER" id="PTHR42919:SF8">
    <property type="entry name" value="N-ALPHA-ACETYLTRANSFERASE 50"/>
    <property type="match status" value="1"/>
</dbReference>
<proteinExistence type="predicted"/>
<accession>A0A4R3MQ30</accession>
<dbReference type="InterPro" id="IPR051556">
    <property type="entry name" value="N-term/lysine_N-AcTrnsfr"/>
</dbReference>
<keyword evidence="2" id="KW-0012">Acyltransferase</keyword>
<name>A0A4R3MQ30_9BACI</name>
<dbReference type="InterPro" id="IPR016181">
    <property type="entry name" value="Acyl_CoA_acyltransferase"/>
</dbReference>
<protein>
    <submittedName>
        <fullName evidence="4">Acetyltransferase (GNAT) family protein</fullName>
    </submittedName>
</protein>
<feature type="domain" description="N-acetyltransferase" evidence="3">
    <location>
        <begin position="10"/>
        <end position="153"/>
    </location>
</feature>
<gene>
    <name evidence="4" type="ORF">EDD68_1277</name>
</gene>
<keyword evidence="1 4" id="KW-0808">Transferase</keyword>
<keyword evidence="5" id="KW-1185">Reference proteome</keyword>
<dbReference type="Gene3D" id="3.40.630.30">
    <property type="match status" value="1"/>
</dbReference>
<evidence type="ECO:0000256" key="1">
    <source>
        <dbReference type="ARBA" id="ARBA00022679"/>
    </source>
</evidence>
<dbReference type="PANTHER" id="PTHR42919">
    <property type="entry name" value="N-ALPHA-ACETYLTRANSFERASE"/>
    <property type="match status" value="1"/>
</dbReference>
<dbReference type="AlphaFoldDB" id="A0A4R3MQ30"/>
<dbReference type="OrthoDB" id="360261at2"/>
<reference evidence="4 5" key="1">
    <citation type="submission" date="2019-03" db="EMBL/GenBank/DDBJ databases">
        <title>Genomic Encyclopedia of Type Strains, Phase IV (KMG-IV): sequencing the most valuable type-strain genomes for metagenomic binning, comparative biology and taxonomic classification.</title>
        <authorList>
            <person name="Goeker M."/>
        </authorList>
    </citation>
    <scope>NUCLEOTIDE SEQUENCE [LARGE SCALE GENOMIC DNA]</scope>
    <source>
        <strain evidence="4 5">DSM 25894</strain>
    </source>
</reference>
<dbReference type="InterPro" id="IPR000182">
    <property type="entry name" value="GNAT_dom"/>
</dbReference>
<dbReference type="SUPFAM" id="SSF55729">
    <property type="entry name" value="Acyl-CoA N-acyltransferases (Nat)"/>
    <property type="match status" value="1"/>
</dbReference>
<evidence type="ECO:0000259" key="3">
    <source>
        <dbReference type="PROSITE" id="PS51186"/>
    </source>
</evidence>
<comment type="caution">
    <text evidence="4">The sequence shown here is derived from an EMBL/GenBank/DDBJ whole genome shotgun (WGS) entry which is preliminary data.</text>
</comment>
<sequence length="153" mass="18659">MEISQTKDFELVAKLNKPVHDLHFTLYPKYFKQYDYKKIKEEFKKLINNEKFIFLILQVNQEAVGYAWIEIRDYPENAFKKSYQSIYIHQISMIQTQRKKGYGTALMNYIYNLANEKGIDLIELDYWADNNIAKEFYKKQDFVKYREFVYKQL</sequence>
<evidence type="ECO:0000313" key="5">
    <source>
        <dbReference type="Proteomes" id="UP000294650"/>
    </source>
</evidence>
<dbReference type="Proteomes" id="UP000294650">
    <property type="component" value="Unassembled WGS sequence"/>
</dbReference>
<dbReference type="GO" id="GO:0016747">
    <property type="term" value="F:acyltransferase activity, transferring groups other than amino-acyl groups"/>
    <property type="evidence" value="ECO:0007669"/>
    <property type="project" value="InterPro"/>
</dbReference>
<organism evidence="4 5">
    <name type="scientific">Melghiribacillus thermohalophilus</name>
    <dbReference type="NCBI Taxonomy" id="1324956"/>
    <lineage>
        <taxon>Bacteria</taxon>
        <taxon>Bacillati</taxon>
        <taxon>Bacillota</taxon>
        <taxon>Bacilli</taxon>
        <taxon>Bacillales</taxon>
        <taxon>Bacillaceae</taxon>
        <taxon>Melghiribacillus</taxon>
    </lineage>
</organism>
<dbReference type="CDD" id="cd04301">
    <property type="entry name" value="NAT_SF"/>
    <property type="match status" value="1"/>
</dbReference>